<dbReference type="PANTHER" id="PTHR38597:SF1">
    <property type="entry name" value="BLL3834 PROTEIN"/>
    <property type="match status" value="1"/>
</dbReference>
<evidence type="ECO:0000313" key="1">
    <source>
        <dbReference type="EMBL" id="HFC98286.1"/>
    </source>
</evidence>
<organism evidence="1">
    <name type="scientific">Thermosulfurimonas dismutans</name>
    <dbReference type="NCBI Taxonomy" id="999894"/>
    <lineage>
        <taxon>Bacteria</taxon>
        <taxon>Pseudomonadati</taxon>
        <taxon>Thermodesulfobacteriota</taxon>
        <taxon>Thermodesulfobacteria</taxon>
        <taxon>Thermodesulfobacteriales</taxon>
        <taxon>Thermodesulfobacteriaceae</taxon>
        <taxon>Thermosulfurimonas</taxon>
    </lineage>
</organism>
<dbReference type="PANTHER" id="PTHR38597">
    <property type="entry name" value="BLL3834 PROTEIN"/>
    <property type="match status" value="1"/>
</dbReference>
<protein>
    <submittedName>
        <fullName evidence="1">DUF763 domain-containing protein</fullName>
    </submittedName>
</protein>
<feature type="non-terminal residue" evidence="1">
    <location>
        <position position="1"/>
    </location>
</feature>
<dbReference type="InterPro" id="IPR008482">
    <property type="entry name" value="DUF763"/>
</dbReference>
<dbReference type="AlphaFoldDB" id="A0A7C3H1P8"/>
<proteinExistence type="predicted"/>
<name>A0A7C3H1P8_9BACT</name>
<comment type="caution">
    <text evidence="1">The sequence shown here is derived from an EMBL/GenBank/DDBJ whole genome shotgun (WGS) entry which is preliminary data.</text>
</comment>
<accession>A0A7C3H1P8</accession>
<reference evidence="1" key="1">
    <citation type="journal article" date="2020" name="mSystems">
        <title>Genome- and Community-Level Interaction Insights into Carbon Utilization and Element Cycling Functions of Hydrothermarchaeota in Hydrothermal Sediment.</title>
        <authorList>
            <person name="Zhou Z."/>
            <person name="Liu Y."/>
            <person name="Xu W."/>
            <person name="Pan J."/>
            <person name="Luo Z.H."/>
            <person name="Li M."/>
        </authorList>
    </citation>
    <scope>NUCLEOTIDE SEQUENCE [LARGE SCALE GENOMIC DNA]</scope>
    <source>
        <strain evidence="1">HyVt-483</strain>
    </source>
</reference>
<dbReference type="Proteomes" id="UP000886043">
    <property type="component" value="Unassembled WGS sequence"/>
</dbReference>
<dbReference type="Pfam" id="PF05559">
    <property type="entry name" value="DUF763"/>
    <property type="match status" value="1"/>
</dbReference>
<sequence length="204" mass="23583">TWAVIQQGMNQLPALARRYHWLSERVRDLTEEPHTGIATVRREPEVLDLTARESQAVRQALCYLLQAPPDQILCEMERVRRLELPRRHGLSERDLEPRGLRRVLLSAYERPPEDFRQVLGIKGLGPRSLRALTLTAELLYDVRASRSDPARYAFAHGGKDGHPFPVDRRAYEDTVRFLEEALHRARLGQKDRLKALRRLTLLIG</sequence>
<dbReference type="EMBL" id="DRMH01000101">
    <property type="protein sequence ID" value="HFC98286.1"/>
    <property type="molecule type" value="Genomic_DNA"/>
</dbReference>
<gene>
    <name evidence="1" type="ORF">ENJ40_07510</name>
</gene>